<accession>A0A1M5GHC4</accession>
<dbReference type="EMBL" id="FQUM01000022">
    <property type="protein sequence ID" value="SHG03088.1"/>
    <property type="molecule type" value="Genomic_DNA"/>
</dbReference>
<gene>
    <name evidence="1" type="ORF">SAMN05444274_1227</name>
</gene>
<dbReference type="OrthoDB" id="1077923at2"/>
<dbReference type="AlphaFoldDB" id="A0A1M5GHC4"/>
<dbReference type="RefSeq" id="WP_073003615.1">
    <property type="nucleotide sequence ID" value="NZ_FQUM01000022.1"/>
</dbReference>
<organism evidence="1 2">
    <name type="scientific">Mariniphaga anaerophila</name>
    <dbReference type="NCBI Taxonomy" id="1484053"/>
    <lineage>
        <taxon>Bacteria</taxon>
        <taxon>Pseudomonadati</taxon>
        <taxon>Bacteroidota</taxon>
        <taxon>Bacteroidia</taxon>
        <taxon>Marinilabiliales</taxon>
        <taxon>Prolixibacteraceae</taxon>
        <taxon>Mariniphaga</taxon>
    </lineage>
</organism>
<dbReference type="Proteomes" id="UP000184164">
    <property type="component" value="Unassembled WGS sequence"/>
</dbReference>
<protein>
    <recommendedName>
        <fullName evidence="3">Lipoprotein</fullName>
    </recommendedName>
</protein>
<name>A0A1M5GHC4_9BACT</name>
<evidence type="ECO:0008006" key="3">
    <source>
        <dbReference type="Google" id="ProtNLM"/>
    </source>
</evidence>
<proteinExistence type="predicted"/>
<keyword evidence="2" id="KW-1185">Reference proteome</keyword>
<reference evidence="1 2" key="1">
    <citation type="submission" date="2016-11" db="EMBL/GenBank/DDBJ databases">
        <authorList>
            <person name="Jaros S."/>
            <person name="Januszkiewicz K."/>
            <person name="Wedrychowicz H."/>
        </authorList>
    </citation>
    <scope>NUCLEOTIDE SEQUENCE [LARGE SCALE GENOMIC DNA]</scope>
    <source>
        <strain evidence="1 2">DSM 26910</strain>
    </source>
</reference>
<dbReference type="STRING" id="1484053.SAMN05444274_1227"/>
<evidence type="ECO:0000313" key="1">
    <source>
        <dbReference type="EMBL" id="SHG03088.1"/>
    </source>
</evidence>
<evidence type="ECO:0000313" key="2">
    <source>
        <dbReference type="Proteomes" id="UP000184164"/>
    </source>
</evidence>
<dbReference type="PROSITE" id="PS51257">
    <property type="entry name" value="PROKAR_LIPOPROTEIN"/>
    <property type="match status" value="1"/>
</dbReference>
<sequence length="124" mass="13940">MKKLKLFLGITFLTIFCSCSPRISTSLSKNYPPLDYRQKVVVIDLDQPKPNNSEELGQIKVGDSGFSTKCNYETVVDKAKLEARKVGGNAIKITKHKTPDLWSTCHRITAIILKVEDIENLETN</sequence>